<dbReference type="SUPFAM" id="SSF55785">
    <property type="entry name" value="PYP-like sensor domain (PAS domain)"/>
    <property type="match status" value="1"/>
</dbReference>
<dbReference type="NCBIfam" id="TIGR00229">
    <property type="entry name" value="sensory_box"/>
    <property type="match status" value="1"/>
</dbReference>
<dbReference type="InterPro" id="IPR000014">
    <property type="entry name" value="PAS"/>
</dbReference>
<feature type="transmembrane region" description="Helical" evidence="1">
    <location>
        <begin position="331"/>
        <end position="353"/>
    </location>
</feature>
<keyword evidence="5" id="KW-1185">Reference proteome</keyword>
<dbReference type="STRING" id="246191.SAMN05660337_2970"/>
<dbReference type="Pfam" id="PF08448">
    <property type="entry name" value="PAS_4"/>
    <property type="match status" value="1"/>
</dbReference>
<feature type="transmembrane region" description="Helical" evidence="1">
    <location>
        <begin position="25"/>
        <end position="43"/>
    </location>
</feature>
<keyword evidence="1" id="KW-0472">Membrane</keyword>
<dbReference type="InterPro" id="IPR013656">
    <property type="entry name" value="PAS_4"/>
</dbReference>
<accession>A0A1G9K7Z7</accession>
<dbReference type="AlphaFoldDB" id="A0A1G9K7Z7"/>
<dbReference type="Gene3D" id="3.30.450.20">
    <property type="entry name" value="PAS domain"/>
    <property type="match status" value="1"/>
</dbReference>
<keyword evidence="1" id="KW-1133">Transmembrane helix</keyword>
<dbReference type="EMBL" id="FNGA01000005">
    <property type="protein sequence ID" value="SDL45676.1"/>
    <property type="molecule type" value="Genomic_DNA"/>
</dbReference>
<feature type="domain" description="PAS" evidence="2">
    <location>
        <begin position="374"/>
        <end position="419"/>
    </location>
</feature>
<dbReference type="Pfam" id="PF13487">
    <property type="entry name" value="HD_5"/>
    <property type="match status" value="1"/>
</dbReference>
<evidence type="ECO:0000313" key="5">
    <source>
        <dbReference type="Proteomes" id="UP000199053"/>
    </source>
</evidence>
<dbReference type="SUPFAM" id="SSF109604">
    <property type="entry name" value="HD-domain/PDEase-like"/>
    <property type="match status" value="1"/>
</dbReference>
<dbReference type="InterPro" id="IPR035965">
    <property type="entry name" value="PAS-like_dom_sf"/>
</dbReference>
<dbReference type="PROSITE" id="PS50112">
    <property type="entry name" value="PAS"/>
    <property type="match status" value="1"/>
</dbReference>
<proteinExistence type="predicted"/>
<dbReference type="InterPro" id="IPR037522">
    <property type="entry name" value="HD_GYP_dom"/>
</dbReference>
<dbReference type="PANTHER" id="PTHR43155">
    <property type="entry name" value="CYCLIC DI-GMP PHOSPHODIESTERASE PA4108-RELATED"/>
    <property type="match status" value="1"/>
</dbReference>
<evidence type="ECO:0000313" key="4">
    <source>
        <dbReference type="EMBL" id="SDL45676.1"/>
    </source>
</evidence>
<protein>
    <submittedName>
        <fullName evidence="4">PAS domain S-box-containing protein</fullName>
    </submittedName>
</protein>
<dbReference type="InterPro" id="IPR003607">
    <property type="entry name" value="HD/PDEase_dom"/>
</dbReference>
<name>A0A1G9K7Z7_9BACT</name>
<sequence>MAEQQSPIMHNETYHPQEDKPTSKIVVVLLLVLLVSIGICFVANQSITDRNEDFLDNQQKRLALLGEGRAEAMETWLKHLSKEGDRLIKSDLFRLYASEVEVFKDDLSSIFSVSSFENGELTEDKAELAAQLPMMQNMLREFTTYTGFVTARILSTDGQAYIATDGYLPPLDEAQMALASDTVTNKNAQYSPLRKTPQGLEMDVFVPMFADSSASKVVGLLMMTQQVTGKITELLSNSALSAEGERTCLVQKKGEGYLNVLPWTSEGFAEVPNSMEFENSGLAFGERDGLDNYKRKVYSLGVKVDSLDWWIVQQNDYEISRKSIDAFTRSVYIVSIFAILIVILMAGLVWWVLASVNSKRMAKKFECLASQIDCQKRFIDSINAAVDEFITLKDISGKYTYVNDAFAEATGRSKEDLIGMDDAAIFGFDTAKRLTAPDKAVCGSDRKITFTESVFLRSKRYQFHIAKSPYRNAAGACLGVVSVFRDITDFVAVQENNKRLVQRAIMVLANTIEAADPHLGGHTKLVSGISVAIGRIMNLSETDLLQLETAANLSQIGKVFVPKEILVKPGKLTEEEKLIMEQHVEHAYKILKDIDIAEDVIQAIYQMNEHLDGHGYPKQLKGEEIVFLARILAVTNVFCAMIRPRVYRAAKSTEQALDILVSDTSKFDHEVVEVLSKVVSTPEIEKLLAS</sequence>
<feature type="domain" description="HD-GYP" evidence="3">
    <location>
        <begin position="497"/>
        <end position="690"/>
    </location>
</feature>
<evidence type="ECO:0000256" key="1">
    <source>
        <dbReference type="SAM" id="Phobius"/>
    </source>
</evidence>
<dbReference type="RefSeq" id="WP_244512296.1">
    <property type="nucleotide sequence ID" value="NZ_FNGA01000005.1"/>
</dbReference>
<gene>
    <name evidence="4" type="ORF">SAMN05660337_2970</name>
</gene>
<keyword evidence="1" id="KW-0812">Transmembrane</keyword>
<dbReference type="PANTHER" id="PTHR43155:SF2">
    <property type="entry name" value="CYCLIC DI-GMP PHOSPHODIESTERASE PA4108"/>
    <property type="match status" value="1"/>
</dbReference>
<dbReference type="SMART" id="SM00091">
    <property type="entry name" value="PAS"/>
    <property type="match status" value="1"/>
</dbReference>
<dbReference type="Gene3D" id="1.10.3210.10">
    <property type="entry name" value="Hypothetical protein af1432"/>
    <property type="match status" value="1"/>
</dbReference>
<dbReference type="CDD" id="cd00077">
    <property type="entry name" value="HDc"/>
    <property type="match status" value="1"/>
</dbReference>
<evidence type="ECO:0000259" key="2">
    <source>
        <dbReference type="PROSITE" id="PS50112"/>
    </source>
</evidence>
<organism evidence="4 5">
    <name type="scientific">Maridesulfovibrio ferrireducens</name>
    <dbReference type="NCBI Taxonomy" id="246191"/>
    <lineage>
        <taxon>Bacteria</taxon>
        <taxon>Pseudomonadati</taxon>
        <taxon>Thermodesulfobacteriota</taxon>
        <taxon>Desulfovibrionia</taxon>
        <taxon>Desulfovibrionales</taxon>
        <taxon>Desulfovibrionaceae</taxon>
        <taxon>Maridesulfovibrio</taxon>
    </lineage>
</organism>
<evidence type="ECO:0000259" key="3">
    <source>
        <dbReference type="PROSITE" id="PS51832"/>
    </source>
</evidence>
<reference evidence="5" key="1">
    <citation type="submission" date="2016-10" db="EMBL/GenBank/DDBJ databases">
        <authorList>
            <person name="Varghese N."/>
            <person name="Submissions S."/>
        </authorList>
    </citation>
    <scope>NUCLEOTIDE SEQUENCE [LARGE SCALE GENOMIC DNA]</scope>
    <source>
        <strain evidence="5">DSM 16995</strain>
    </source>
</reference>
<dbReference type="PROSITE" id="PS51832">
    <property type="entry name" value="HD_GYP"/>
    <property type="match status" value="1"/>
</dbReference>
<dbReference type="Proteomes" id="UP000199053">
    <property type="component" value="Unassembled WGS sequence"/>
</dbReference>
<dbReference type="CDD" id="cd00130">
    <property type="entry name" value="PAS"/>
    <property type="match status" value="1"/>
</dbReference>